<dbReference type="EMBL" id="AP004891">
    <property type="protein sequence ID" value="BAD15991.1"/>
    <property type="molecule type" value="Genomic_DNA"/>
</dbReference>
<feature type="compositionally biased region" description="Low complexity" evidence="1">
    <location>
        <begin position="78"/>
        <end position="87"/>
    </location>
</feature>
<evidence type="ECO:0000256" key="1">
    <source>
        <dbReference type="SAM" id="MobiDB-lite"/>
    </source>
</evidence>
<feature type="region of interest" description="Disordered" evidence="1">
    <location>
        <begin position="176"/>
        <end position="201"/>
    </location>
</feature>
<feature type="region of interest" description="Disordered" evidence="1">
    <location>
        <begin position="49"/>
        <end position="159"/>
    </location>
</feature>
<reference evidence="3" key="2">
    <citation type="journal article" date="2008" name="Nucleic Acids Res.">
        <title>The rice annotation project database (RAP-DB): 2008 update.</title>
        <authorList>
            <consortium name="The rice annotation project (RAP)"/>
        </authorList>
    </citation>
    <scope>GENOME REANNOTATION</scope>
    <source>
        <strain evidence="3">cv. Nipponbare</strain>
    </source>
</reference>
<protein>
    <submittedName>
        <fullName evidence="2">Uncharacterized protein</fullName>
    </submittedName>
</protein>
<feature type="compositionally biased region" description="Low complexity" evidence="1">
    <location>
        <begin position="97"/>
        <end position="111"/>
    </location>
</feature>
<reference evidence="3" key="1">
    <citation type="journal article" date="2005" name="Nature">
        <title>The map-based sequence of the rice genome.</title>
        <authorList>
            <consortium name="International rice genome sequencing project (IRGSP)"/>
            <person name="Matsumoto T."/>
            <person name="Wu J."/>
            <person name="Kanamori H."/>
            <person name="Katayose Y."/>
            <person name="Fujisawa M."/>
            <person name="Namiki N."/>
            <person name="Mizuno H."/>
            <person name="Yamamoto K."/>
            <person name="Antonio B.A."/>
            <person name="Baba T."/>
            <person name="Sakata K."/>
            <person name="Nagamura Y."/>
            <person name="Aoki H."/>
            <person name="Arikawa K."/>
            <person name="Arita K."/>
            <person name="Bito T."/>
            <person name="Chiden Y."/>
            <person name="Fujitsuka N."/>
            <person name="Fukunaka R."/>
            <person name="Hamada M."/>
            <person name="Harada C."/>
            <person name="Hayashi A."/>
            <person name="Hijishita S."/>
            <person name="Honda M."/>
            <person name="Hosokawa S."/>
            <person name="Ichikawa Y."/>
            <person name="Idonuma A."/>
            <person name="Iijima M."/>
            <person name="Ikeda M."/>
            <person name="Ikeno M."/>
            <person name="Ito K."/>
            <person name="Ito S."/>
            <person name="Ito T."/>
            <person name="Ito Y."/>
            <person name="Ito Y."/>
            <person name="Iwabuchi A."/>
            <person name="Kamiya K."/>
            <person name="Karasawa W."/>
            <person name="Kurita K."/>
            <person name="Katagiri S."/>
            <person name="Kikuta A."/>
            <person name="Kobayashi H."/>
            <person name="Kobayashi N."/>
            <person name="Machita K."/>
            <person name="Maehara T."/>
            <person name="Masukawa M."/>
            <person name="Mizubayashi T."/>
            <person name="Mukai Y."/>
            <person name="Nagasaki H."/>
            <person name="Nagata Y."/>
            <person name="Naito S."/>
            <person name="Nakashima M."/>
            <person name="Nakama Y."/>
            <person name="Nakamichi Y."/>
            <person name="Nakamura M."/>
            <person name="Meguro A."/>
            <person name="Negishi M."/>
            <person name="Ohta I."/>
            <person name="Ohta T."/>
            <person name="Okamoto M."/>
            <person name="Ono N."/>
            <person name="Saji S."/>
            <person name="Sakaguchi M."/>
            <person name="Sakai K."/>
            <person name="Shibata M."/>
            <person name="Shimokawa T."/>
            <person name="Song J."/>
            <person name="Takazaki Y."/>
            <person name="Terasawa K."/>
            <person name="Tsugane M."/>
            <person name="Tsuji K."/>
            <person name="Ueda S."/>
            <person name="Waki K."/>
            <person name="Yamagata H."/>
            <person name="Yamamoto M."/>
            <person name="Yamamoto S."/>
            <person name="Yamane H."/>
            <person name="Yoshiki S."/>
            <person name="Yoshihara R."/>
            <person name="Yukawa K."/>
            <person name="Zhong H."/>
            <person name="Yano M."/>
            <person name="Yuan Q."/>
            <person name="Ouyang S."/>
            <person name="Liu J."/>
            <person name="Jones K.M."/>
            <person name="Gansberger K."/>
            <person name="Moffat K."/>
            <person name="Hill J."/>
            <person name="Bera J."/>
            <person name="Fadrosh D."/>
            <person name="Jin S."/>
            <person name="Johri S."/>
            <person name="Kim M."/>
            <person name="Overton L."/>
            <person name="Reardon M."/>
            <person name="Tsitrin T."/>
            <person name="Vuong H."/>
            <person name="Weaver B."/>
            <person name="Ciecko A."/>
            <person name="Tallon L."/>
            <person name="Jackson J."/>
            <person name="Pai G."/>
            <person name="Aken S.V."/>
            <person name="Utterback T."/>
            <person name="Reidmuller S."/>
            <person name="Feldblyum T."/>
            <person name="Hsiao J."/>
            <person name="Zismann V."/>
            <person name="Iobst S."/>
            <person name="de Vazeille A.R."/>
            <person name="Buell C.R."/>
            <person name="Ying K."/>
            <person name="Li Y."/>
            <person name="Lu T."/>
            <person name="Huang Y."/>
            <person name="Zhao Q."/>
            <person name="Feng Q."/>
            <person name="Zhang L."/>
            <person name="Zhu J."/>
            <person name="Weng Q."/>
            <person name="Mu J."/>
            <person name="Lu Y."/>
            <person name="Fan D."/>
            <person name="Liu Y."/>
            <person name="Guan J."/>
            <person name="Zhang Y."/>
            <person name="Yu S."/>
            <person name="Liu X."/>
            <person name="Zhang Y."/>
            <person name="Hong G."/>
            <person name="Han B."/>
            <person name="Choisne N."/>
            <person name="Demange N."/>
            <person name="Orjeda G."/>
            <person name="Samain S."/>
            <person name="Cattolico L."/>
            <person name="Pelletier E."/>
            <person name="Couloux A."/>
            <person name="Segurens B."/>
            <person name="Wincker P."/>
            <person name="D'Hont A."/>
            <person name="Scarpelli C."/>
            <person name="Weissenbach J."/>
            <person name="Salanoubat M."/>
            <person name="Quetier F."/>
            <person name="Yu Y."/>
            <person name="Kim H.R."/>
            <person name="Rambo T."/>
            <person name="Currie J."/>
            <person name="Collura K."/>
            <person name="Luo M."/>
            <person name="Yang T."/>
            <person name="Ammiraju J.S.S."/>
            <person name="Engler F."/>
            <person name="Soderlund C."/>
            <person name="Wing R.A."/>
            <person name="Palmer L.E."/>
            <person name="de la Bastide M."/>
            <person name="Spiegel L."/>
            <person name="Nascimento L."/>
            <person name="Zutavern T."/>
            <person name="O'Shaughnessy A."/>
            <person name="Dike S."/>
            <person name="Dedhia N."/>
            <person name="Preston R."/>
            <person name="Balija V."/>
            <person name="McCombie W.R."/>
            <person name="Chow T."/>
            <person name="Chen H."/>
            <person name="Chung M."/>
            <person name="Chen C."/>
            <person name="Shaw J."/>
            <person name="Wu H."/>
            <person name="Hsiao K."/>
            <person name="Chao Y."/>
            <person name="Chu M."/>
            <person name="Cheng C."/>
            <person name="Hour A."/>
            <person name="Lee P."/>
            <person name="Lin S."/>
            <person name="Lin Y."/>
            <person name="Liou J."/>
            <person name="Liu S."/>
            <person name="Hsing Y."/>
            <person name="Raghuvanshi S."/>
            <person name="Mohanty A."/>
            <person name="Bharti A.K."/>
            <person name="Gaur A."/>
            <person name="Gupta V."/>
            <person name="Kumar D."/>
            <person name="Ravi V."/>
            <person name="Vij S."/>
            <person name="Kapur A."/>
            <person name="Khurana P."/>
            <person name="Khurana P."/>
            <person name="Khurana J.P."/>
            <person name="Tyagi A.K."/>
            <person name="Gaikwad K."/>
            <person name="Singh A."/>
            <person name="Dalal V."/>
            <person name="Srivastava S."/>
            <person name="Dixit A."/>
            <person name="Pal A.K."/>
            <person name="Ghazi I.A."/>
            <person name="Yadav M."/>
            <person name="Pandit A."/>
            <person name="Bhargava A."/>
            <person name="Sureshbabu K."/>
            <person name="Batra K."/>
            <person name="Sharma T.R."/>
            <person name="Mohapatra T."/>
            <person name="Singh N.K."/>
            <person name="Messing J."/>
            <person name="Nelson A.B."/>
            <person name="Fuks G."/>
            <person name="Kavchok S."/>
            <person name="Keizer G."/>
            <person name="Linton E."/>
            <person name="Llaca V."/>
            <person name="Song R."/>
            <person name="Tanyolac B."/>
            <person name="Young S."/>
            <person name="Ho-Il K."/>
            <person name="Hahn J.H."/>
            <person name="Sangsakoo G."/>
            <person name="Vanavichit A."/>
            <person name="de Mattos Luiz.A.T."/>
            <person name="Zimmer P.D."/>
            <person name="Malone G."/>
            <person name="Dellagostin O."/>
            <person name="de Oliveira A.C."/>
            <person name="Bevan M."/>
            <person name="Bancroft I."/>
            <person name="Minx P."/>
            <person name="Cordum H."/>
            <person name="Wilson R."/>
            <person name="Cheng Z."/>
            <person name="Jin W."/>
            <person name="Jiang J."/>
            <person name="Leong S.A."/>
            <person name="Iwama H."/>
            <person name="Gojobori T."/>
            <person name="Itoh T."/>
            <person name="Niimura Y."/>
            <person name="Fujii Y."/>
            <person name="Habara T."/>
            <person name="Sakai H."/>
            <person name="Sato Y."/>
            <person name="Wilson G."/>
            <person name="Kumar K."/>
            <person name="McCouch S."/>
            <person name="Juretic N."/>
            <person name="Hoen D."/>
            <person name="Wright S."/>
            <person name="Bruskiewich R."/>
            <person name="Bureau T."/>
            <person name="Miyao A."/>
            <person name="Hirochika H."/>
            <person name="Nishikawa T."/>
            <person name="Kadowaki K."/>
            <person name="Sugiura M."/>
            <person name="Burr B."/>
            <person name="Sasaki T."/>
        </authorList>
    </citation>
    <scope>NUCLEOTIDE SEQUENCE [LARGE SCALE GENOMIC DNA]</scope>
    <source>
        <strain evidence="3">cv. Nipponbare</strain>
    </source>
</reference>
<evidence type="ECO:0000313" key="2">
    <source>
        <dbReference type="EMBL" id="BAD15991.1"/>
    </source>
</evidence>
<proteinExistence type="predicted"/>
<dbReference type="AlphaFoldDB" id="Q6Z6Q4"/>
<feature type="compositionally biased region" description="Pro residues" evidence="1">
    <location>
        <begin position="183"/>
        <end position="192"/>
    </location>
</feature>
<organism evidence="2 3">
    <name type="scientific">Oryza sativa subsp. japonica</name>
    <name type="common">Rice</name>
    <dbReference type="NCBI Taxonomy" id="39947"/>
    <lineage>
        <taxon>Eukaryota</taxon>
        <taxon>Viridiplantae</taxon>
        <taxon>Streptophyta</taxon>
        <taxon>Embryophyta</taxon>
        <taxon>Tracheophyta</taxon>
        <taxon>Spermatophyta</taxon>
        <taxon>Magnoliopsida</taxon>
        <taxon>Liliopsida</taxon>
        <taxon>Poales</taxon>
        <taxon>Poaceae</taxon>
        <taxon>BOP clade</taxon>
        <taxon>Oryzoideae</taxon>
        <taxon>Oryzeae</taxon>
        <taxon>Oryzinae</taxon>
        <taxon>Oryza</taxon>
        <taxon>Oryza sativa</taxon>
    </lineage>
</organism>
<sequence length="283" mass="29346">MRRAVAGGKGAAAATVAEGGAAVAAEELRRGQLRRADSCGGAPVVAAKGQWRLSDTSSGGGGEVSGQRRGGPACRRCPSLPLLRAQQPPLPLPPSAPTLAPAVAAPSLRSEPNSRRRRRSLPPLRARQSPPTPLLPLSASSTAAAADATPSSRVPTPLLPPCAEAAARSLLERPPLRSIGARPSPPPPPLPPASSTAALAVSGDKKLGRGEDWDGDRDIGPSVTLPLRSPSLCIMAVMTTVWHGDDRGIKAATMVAGVQAMAQKYSWYIMVTEFIRKRMDTPL</sequence>
<accession>Q6Z6Q4</accession>
<gene>
    <name evidence="2" type="primary">P0705A04.42</name>
</gene>
<evidence type="ECO:0000313" key="3">
    <source>
        <dbReference type="Proteomes" id="UP000000763"/>
    </source>
</evidence>
<name>Q6Z6Q4_ORYSJ</name>
<feature type="compositionally biased region" description="Low complexity" evidence="1">
    <location>
        <begin position="121"/>
        <end position="152"/>
    </location>
</feature>
<dbReference type="Proteomes" id="UP000000763">
    <property type="component" value="Chromosome 2"/>
</dbReference>
<feature type="region of interest" description="Disordered" evidence="1">
    <location>
        <begin position="1"/>
        <end position="21"/>
    </location>
</feature>